<evidence type="ECO:0008006" key="3">
    <source>
        <dbReference type="Google" id="ProtNLM"/>
    </source>
</evidence>
<sequence>MPPLHLSTIITRTPSTLHGHIASLSSRYGGQGHTVLFALSSNFGEPNDLQKAVNTLTKFNDKSSSSTTKGRVIGCLADSFTSTSHDGNAFDANSVSCSIGIFDSRSCIPFHSTLQGRQQPQVGRWHSFRNKTEEASSNEPDWQEVENASAIDWENIWKQSKSSVSSSLPHELRSTELSQIRSLLSFSSPHPDKFTHVLAQNFPSSSALTLVASPTHFITGREVTLFMDGQIYGEGAVGLALVEDEKLSCATEFAGVNRLSGPMTITSQEGNMINELNSSNPTRLLIDALGLARISPQDNEQFALGVVDTNGQISRTYRITAGDPSSRGGSISLDAPTAPEVGTIVQFLHFPANSSVEVPGSPTPTVAFLTTPEPCGASTSSTPDLMLENMFTVTSTRGFVLSSKRTDPWTCSLPGGVAKVQWK</sequence>
<comment type="caution">
    <text evidence="1">The sequence shown here is derived from an EMBL/GenBank/DDBJ whole genome shotgun (WGS) entry which is preliminary data.</text>
</comment>
<evidence type="ECO:0000313" key="2">
    <source>
        <dbReference type="Proteomes" id="UP000521872"/>
    </source>
</evidence>
<dbReference type="AlphaFoldDB" id="A0A8H4VMW3"/>
<reference evidence="1 2" key="1">
    <citation type="submission" date="2019-12" db="EMBL/GenBank/DDBJ databases">
        <authorList>
            <person name="Floudas D."/>
            <person name="Bentzer J."/>
            <person name="Ahren D."/>
            <person name="Johansson T."/>
            <person name="Persson P."/>
            <person name="Tunlid A."/>
        </authorList>
    </citation>
    <scope>NUCLEOTIDE SEQUENCE [LARGE SCALE GENOMIC DNA]</scope>
    <source>
        <strain evidence="1 2">CBS 102.39</strain>
    </source>
</reference>
<dbReference type="EMBL" id="JAACJL010000031">
    <property type="protein sequence ID" value="KAF4616541.1"/>
    <property type="molecule type" value="Genomic_DNA"/>
</dbReference>
<keyword evidence="2" id="KW-1185">Reference proteome</keyword>
<evidence type="ECO:0000313" key="1">
    <source>
        <dbReference type="EMBL" id="KAF4616541.1"/>
    </source>
</evidence>
<organism evidence="1 2">
    <name type="scientific">Agrocybe pediades</name>
    <dbReference type="NCBI Taxonomy" id="84607"/>
    <lineage>
        <taxon>Eukaryota</taxon>
        <taxon>Fungi</taxon>
        <taxon>Dikarya</taxon>
        <taxon>Basidiomycota</taxon>
        <taxon>Agaricomycotina</taxon>
        <taxon>Agaricomycetes</taxon>
        <taxon>Agaricomycetidae</taxon>
        <taxon>Agaricales</taxon>
        <taxon>Agaricineae</taxon>
        <taxon>Strophariaceae</taxon>
        <taxon>Agrocybe</taxon>
    </lineage>
</organism>
<name>A0A8H4VMW3_9AGAR</name>
<dbReference type="Proteomes" id="UP000521872">
    <property type="component" value="Unassembled WGS sequence"/>
</dbReference>
<accession>A0A8H4VMW3</accession>
<proteinExistence type="predicted"/>
<protein>
    <recommendedName>
        <fullName evidence="3">FIST domain-containing protein</fullName>
    </recommendedName>
</protein>
<gene>
    <name evidence="1" type="ORF">D9613_008559</name>
</gene>